<sequence>MIFLFPLSGGEEENEIISLFLYSSYPRRRQRAGACFLEKFSPLLKKYAYFLQTEDALQELQCFLLAFIKNLHLNKLTSSTDGAIISYINKTIYHHYIALSKGNRHKIPTVSIEDKSGFDSLQFDSNFGESDTYSNLLLMDLQRALTADEYHVIYDHFFRQYSIQEIAARDKKSRQAINKCKKTALEKLRHYWGIKQ</sequence>
<dbReference type="Gene3D" id="1.10.10.10">
    <property type="entry name" value="Winged helix-like DNA-binding domain superfamily/Winged helix DNA-binding domain"/>
    <property type="match status" value="1"/>
</dbReference>
<name>A0A1T4Y6U7_9FIRM</name>
<dbReference type="Proteomes" id="UP000190286">
    <property type="component" value="Unassembled WGS sequence"/>
</dbReference>
<accession>A0A1T4Y6U7</accession>
<dbReference type="InterPro" id="IPR036388">
    <property type="entry name" value="WH-like_DNA-bd_sf"/>
</dbReference>
<dbReference type="GO" id="GO:0003700">
    <property type="term" value="F:DNA-binding transcription factor activity"/>
    <property type="evidence" value="ECO:0007669"/>
    <property type="project" value="InterPro"/>
</dbReference>
<evidence type="ECO:0000313" key="3">
    <source>
        <dbReference type="Proteomes" id="UP000190286"/>
    </source>
</evidence>
<evidence type="ECO:0000259" key="1">
    <source>
        <dbReference type="Pfam" id="PF04545"/>
    </source>
</evidence>
<gene>
    <name evidence="2" type="ORF">SAMN02745178_02811</name>
</gene>
<organism evidence="2 3">
    <name type="scientific">Gemmiger formicilis</name>
    <dbReference type="NCBI Taxonomy" id="745368"/>
    <lineage>
        <taxon>Bacteria</taxon>
        <taxon>Bacillati</taxon>
        <taxon>Bacillota</taxon>
        <taxon>Clostridia</taxon>
        <taxon>Eubacteriales</taxon>
        <taxon>Gemmiger</taxon>
    </lineage>
</organism>
<evidence type="ECO:0000313" key="2">
    <source>
        <dbReference type="EMBL" id="SKA97564.1"/>
    </source>
</evidence>
<dbReference type="STRING" id="745368.SAMN02745178_02811"/>
<dbReference type="OrthoDB" id="2449942at2"/>
<dbReference type="SUPFAM" id="SSF88659">
    <property type="entry name" value="Sigma3 and sigma4 domains of RNA polymerase sigma factors"/>
    <property type="match status" value="1"/>
</dbReference>
<dbReference type="Pfam" id="PF04545">
    <property type="entry name" value="Sigma70_r4"/>
    <property type="match status" value="1"/>
</dbReference>
<dbReference type="GO" id="GO:0000428">
    <property type="term" value="C:DNA-directed RNA polymerase complex"/>
    <property type="evidence" value="ECO:0007669"/>
    <property type="project" value="UniProtKB-KW"/>
</dbReference>
<reference evidence="2 3" key="1">
    <citation type="submission" date="2017-02" db="EMBL/GenBank/DDBJ databases">
        <authorList>
            <person name="Peterson S.W."/>
        </authorList>
    </citation>
    <scope>NUCLEOTIDE SEQUENCE [LARGE SCALE GENOMIC DNA]</scope>
    <source>
        <strain evidence="2 3">ATCC 27749</strain>
    </source>
</reference>
<dbReference type="InterPro" id="IPR007630">
    <property type="entry name" value="RNA_pol_sigma70_r4"/>
</dbReference>
<dbReference type="EMBL" id="FUYF01000044">
    <property type="protein sequence ID" value="SKA97564.1"/>
    <property type="molecule type" value="Genomic_DNA"/>
</dbReference>
<keyword evidence="3" id="KW-1185">Reference proteome</keyword>
<feature type="domain" description="RNA polymerase sigma-70 region 4" evidence="1">
    <location>
        <begin position="144"/>
        <end position="190"/>
    </location>
</feature>
<keyword evidence="2" id="KW-0240">DNA-directed RNA polymerase</keyword>
<keyword evidence="2" id="KW-0804">Transcription</keyword>
<dbReference type="GeneID" id="93339227"/>
<protein>
    <submittedName>
        <fullName evidence="2">DNA-directed RNA polymerase specialized sigma subunit, sigma24 family</fullName>
    </submittedName>
</protein>
<dbReference type="GO" id="GO:0006352">
    <property type="term" value="P:DNA-templated transcription initiation"/>
    <property type="evidence" value="ECO:0007669"/>
    <property type="project" value="InterPro"/>
</dbReference>
<dbReference type="InterPro" id="IPR013324">
    <property type="entry name" value="RNA_pol_sigma_r3/r4-like"/>
</dbReference>
<proteinExistence type="predicted"/>
<dbReference type="AlphaFoldDB" id="A0A1T4Y6U7"/>
<dbReference type="RefSeq" id="WP_078785595.1">
    <property type="nucleotide sequence ID" value="NZ_FUYF01000044.1"/>
</dbReference>